<protein>
    <submittedName>
        <fullName evidence="6">DNA mismatch repair protein MutS</fullName>
    </submittedName>
</protein>
<evidence type="ECO:0000256" key="1">
    <source>
        <dbReference type="ARBA" id="ARBA00022741"/>
    </source>
</evidence>
<keyword evidence="4" id="KW-0472">Membrane</keyword>
<dbReference type="GO" id="GO:0030983">
    <property type="term" value="F:mismatched DNA binding"/>
    <property type="evidence" value="ECO:0007669"/>
    <property type="project" value="InterPro"/>
</dbReference>
<feature type="transmembrane region" description="Helical" evidence="4">
    <location>
        <begin position="232"/>
        <end position="249"/>
    </location>
</feature>
<dbReference type="GO" id="GO:0006298">
    <property type="term" value="P:mismatch repair"/>
    <property type="evidence" value="ECO:0007669"/>
    <property type="project" value="InterPro"/>
</dbReference>
<keyword evidence="7" id="KW-1185">Reference proteome</keyword>
<evidence type="ECO:0000313" key="7">
    <source>
        <dbReference type="Proteomes" id="UP000558089"/>
    </source>
</evidence>
<dbReference type="Pfam" id="PF00488">
    <property type="entry name" value="MutS_V"/>
    <property type="match status" value="1"/>
</dbReference>
<dbReference type="PANTHER" id="PTHR11361">
    <property type="entry name" value="DNA MISMATCH REPAIR PROTEIN MUTS FAMILY MEMBER"/>
    <property type="match status" value="1"/>
</dbReference>
<dbReference type="Proteomes" id="UP000558089">
    <property type="component" value="Unassembled WGS sequence"/>
</dbReference>
<dbReference type="InterPro" id="IPR045076">
    <property type="entry name" value="MutS"/>
</dbReference>
<reference evidence="6 7" key="1">
    <citation type="submission" date="2020-01" db="EMBL/GenBank/DDBJ databases">
        <title>Draft Genome Analysis of Muricauda sp. HICW Isolated from coastal seawater of PR China.</title>
        <authorList>
            <person name="Chen M.-X."/>
        </authorList>
    </citation>
    <scope>NUCLEOTIDE SEQUENCE [LARGE SCALE GENOMIC DNA]</scope>
    <source>
        <strain evidence="6 7">HICW</strain>
    </source>
</reference>
<organism evidence="6 7">
    <name type="scientific">Flagellimonas chongwuensis</name>
    <dbReference type="NCBI Taxonomy" id="2697365"/>
    <lineage>
        <taxon>Bacteria</taxon>
        <taxon>Pseudomonadati</taxon>
        <taxon>Bacteroidota</taxon>
        <taxon>Flavobacteriia</taxon>
        <taxon>Flavobacteriales</taxon>
        <taxon>Flavobacteriaceae</taxon>
        <taxon>Flagellimonas</taxon>
    </lineage>
</organism>
<feature type="transmembrane region" description="Helical" evidence="4">
    <location>
        <begin position="205"/>
        <end position="226"/>
    </location>
</feature>
<keyword evidence="3" id="KW-0238">DNA-binding</keyword>
<keyword evidence="4" id="KW-1133">Transmembrane helix</keyword>
<proteinExistence type="predicted"/>
<dbReference type="InterPro" id="IPR027417">
    <property type="entry name" value="P-loop_NTPase"/>
</dbReference>
<dbReference type="SMART" id="SM00534">
    <property type="entry name" value="MUTSac"/>
    <property type="match status" value="1"/>
</dbReference>
<comment type="caution">
    <text evidence="6">The sequence shown here is derived from an EMBL/GenBank/DDBJ whole genome shotgun (WGS) entry which is preliminary data.</text>
</comment>
<dbReference type="GO" id="GO:0005524">
    <property type="term" value="F:ATP binding"/>
    <property type="evidence" value="ECO:0007669"/>
    <property type="project" value="UniProtKB-KW"/>
</dbReference>
<feature type="domain" description="DNA mismatch repair proteins mutS family" evidence="5">
    <location>
        <begin position="414"/>
        <end position="586"/>
    </location>
</feature>
<dbReference type="SUPFAM" id="SSF52540">
    <property type="entry name" value="P-loop containing nucleoside triphosphate hydrolases"/>
    <property type="match status" value="1"/>
</dbReference>
<evidence type="ECO:0000256" key="3">
    <source>
        <dbReference type="ARBA" id="ARBA00023125"/>
    </source>
</evidence>
<sequence>MEDLKGFYTSQREKHQQELQQVKKRLGLLATLRLSVFVAMALGVYFLWGNSLLFVLLPVGFILFLYLVTRFSNVKRYKEYLQRLIEINDTELDILARRFHYLPEGKEFLEPDHPYAQDLDIFGRGSFYQYANRTTLVQGREVFSNLLLDGYPKDIALKQAAIQELAQLPEWRQHFSALAGETKPKIAPDVVSDWMKNHKPFMPKWAGTLPLIFTFLSLVLIALAFLGYVPESLILFWYVLGAGMVGRFAKKILSFTGKVSEAQETIQQHQRLISELEERTFSSEVLQELQKKLEVKGEKTSKILKRFSQSTTMLEQQYNLLISMFAQGLGLYSVYYAFSVEKWISTYGEEVEGWFSAIAQFDAYISLGTYAFNHPDHTYPTLVQNDAVLSGKEVGHPLVDPQKNILNDFEIGKGRFCIVTGANMAGKSTFLRAIGLQIVMANMGLPVKGKEVHYNPVRLLTSMRSSDSLTDETSYFYAELKRLKYIVDELEKDDCFVILDEILKGTNSVDKAEGSKKFVERLVKNGSTGMVATHDLSLCTLADELPEVENRYFDAQIVDGELFFDYKFKEGVCQNMNASFLLRKMDIIKD</sequence>
<dbReference type="PANTHER" id="PTHR11361:SF99">
    <property type="entry name" value="DNA MISMATCH REPAIR PROTEIN"/>
    <property type="match status" value="1"/>
</dbReference>
<dbReference type="GO" id="GO:0005829">
    <property type="term" value="C:cytosol"/>
    <property type="evidence" value="ECO:0007669"/>
    <property type="project" value="TreeGrafter"/>
</dbReference>
<feature type="transmembrane region" description="Helical" evidence="4">
    <location>
        <begin position="52"/>
        <end position="69"/>
    </location>
</feature>
<evidence type="ECO:0000256" key="4">
    <source>
        <dbReference type="SAM" id="Phobius"/>
    </source>
</evidence>
<accession>A0A850NHM6</accession>
<evidence type="ECO:0000313" key="6">
    <source>
        <dbReference type="EMBL" id="NVN17992.1"/>
    </source>
</evidence>
<feature type="transmembrane region" description="Helical" evidence="4">
    <location>
        <begin position="318"/>
        <end position="338"/>
    </location>
</feature>
<dbReference type="AlphaFoldDB" id="A0A850NHM6"/>
<dbReference type="EMBL" id="WYET01000003">
    <property type="protein sequence ID" value="NVN17992.1"/>
    <property type="molecule type" value="Genomic_DNA"/>
</dbReference>
<dbReference type="InterPro" id="IPR000432">
    <property type="entry name" value="DNA_mismatch_repair_MutS_C"/>
</dbReference>
<evidence type="ECO:0000256" key="2">
    <source>
        <dbReference type="ARBA" id="ARBA00022840"/>
    </source>
</evidence>
<dbReference type="Gene3D" id="3.40.50.300">
    <property type="entry name" value="P-loop containing nucleotide triphosphate hydrolases"/>
    <property type="match status" value="1"/>
</dbReference>
<evidence type="ECO:0000259" key="5">
    <source>
        <dbReference type="SMART" id="SM00534"/>
    </source>
</evidence>
<feature type="transmembrane region" description="Helical" evidence="4">
    <location>
        <begin position="26"/>
        <end position="46"/>
    </location>
</feature>
<keyword evidence="4" id="KW-0812">Transmembrane</keyword>
<name>A0A850NHM6_9FLAO</name>
<gene>
    <name evidence="6" type="ORF">GUA46_06545</name>
</gene>
<keyword evidence="1" id="KW-0547">Nucleotide-binding</keyword>
<dbReference type="RefSeq" id="WP_176619805.1">
    <property type="nucleotide sequence ID" value="NZ_WYET01000003.1"/>
</dbReference>
<keyword evidence="2" id="KW-0067">ATP-binding</keyword>
<dbReference type="GO" id="GO:0140664">
    <property type="term" value="F:ATP-dependent DNA damage sensor activity"/>
    <property type="evidence" value="ECO:0007669"/>
    <property type="project" value="InterPro"/>
</dbReference>